<dbReference type="AlphaFoldDB" id="A0A975EQL6"/>
<evidence type="ECO:0000313" key="10">
    <source>
        <dbReference type="EMBL" id="QTN36393.1"/>
    </source>
</evidence>
<evidence type="ECO:0000313" key="11">
    <source>
        <dbReference type="Proteomes" id="UP000665026"/>
    </source>
</evidence>
<reference evidence="10" key="1">
    <citation type="submission" date="2020-07" db="EMBL/GenBank/DDBJ databases">
        <title>Genome sequences of bacteria associated with the marine, planktonic diatom Thalassiosira profunda strain ECT2AJA-044.</title>
        <authorList>
            <person name="Gargas C.B."/>
            <person name="Roberts W.R."/>
            <person name="Alverson A.J."/>
        </authorList>
    </citation>
    <scope>NUCLEOTIDE SEQUENCE</scope>
    <source>
        <strain evidence="10">ECT2AJA-044</strain>
    </source>
</reference>
<feature type="transmembrane region" description="Helical" evidence="7">
    <location>
        <begin position="182"/>
        <end position="202"/>
    </location>
</feature>
<dbReference type="Pfam" id="PF05157">
    <property type="entry name" value="MshEN"/>
    <property type="match status" value="1"/>
</dbReference>
<dbReference type="Proteomes" id="UP000665026">
    <property type="component" value="Chromosome"/>
</dbReference>
<evidence type="ECO:0000256" key="2">
    <source>
        <dbReference type="ARBA" id="ARBA00022676"/>
    </source>
</evidence>
<feature type="transmembrane region" description="Helical" evidence="7">
    <location>
        <begin position="208"/>
        <end position="232"/>
    </location>
</feature>
<evidence type="ECO:0000256" key="1">
    <source>
        <dbReference type="ARBA" id="ARBA00004141"/>
    </source>
</evidence>
<keyword evidence="2" id="KW-0328">Glycosyltransferase</keyword>
<organism evidence="10 11">
    <name type="scientific">Cognatishimia activa</name>
    <dbReference type="NCBI Taxonomy" id="1715691"/>
    <lineage>
        <taxon>Bacteria</taxon>
        <taxon>Pseudomonadati</taxon>
        <taxon>Pseudomonadota</taxon>
        <taxon>Alphaproteobacteria</taxon>
        <taxon>Rhodobacterales</taxon>
        <taxon>Paracoccaceae</taxon>
        <taxon>Cognatishimia</taxon>
    </lineage>
</organism>
<accession>A0A975EQL6</accession>
<comment type="subcellular location">
    <subcellularLocation>
        <location evidence="1">Membrane</location>
        <topology evidence="1">Multi-pass membrane protein</topology>
    </subcellularLocation>
</comment>
<evidence type="ECO:0000256" key="6">
    <source>
        <dbReference type="ARBA" id="ARBA00023136"/>
    </source>
</evidence>
<feature type="domain" description="Glycosyltransferase 2-like" evidence="9">
    <location>
        <begin position="340"/>
        <end position="534"/>
    </location>
</feature>
<protein>
    <submittedName>
        <fullName evidence="10">Glycosyltransferase</fullName>
    </submittedName>
</protein>
<feature type="transmembrane region" description="Helical" evidence="7">
    <location>
        <begin position="505"/>
        <end position="532"/>
    </location>
</feature>
<dbReference type="Gene3D" id="3.90.550.10">
    <property type="entry name" value="Spore Coat Polysaccharide Biosynthesis Protein SpsA, Chain A"/>
    <property type="match status" value="1"/>
</dbReference>
<dbReference type="RefSeq" id="WP_209357092.1">
    <property type="nucleotide sequence ID" value="NZ_CP060010.1"/>
</dbReference>
<name>A0A975EQL6_9RHOB</name>
<dbReference type="EMBL" id="CP060010">
    <property type="protein sequence ID" value="QTN36393.1"/>
    <property type="molecule type" value="Genomic_DNA"/>
</dbReference>
<keyword evidence="4 7" id="KW-0812">Transmembrane</keyword>
<evidence type="ECO:0000256" key="7">
    <source>
        <dbReference type="SAM" id="Phobius"/>
    </source>
</evidence>
<feature type="domain" description="Type II secretion system protein GspE N-terminal" evidence="8">
    <location>
        <begin position="76"/>
        <end position="159"/>
    </location>
</feature>
<dbReference type="PANTHER" id="PTHR43867:SF2">
    <property type="entry name" value="CELLULOSE SYNTHASE CATALYTIC SUBUNIT A [UDP-FORMING]"/>
    <property type="match status" value="1"/>
</dbReference>
<feature type="transmembrane region" description="Helical" evidence="7">
    <location>
        <begin position="579"/>
        <end position="601"/>
    </location>
</feature>
<dbReference type="InterPro" id="IPR007831">
    <property type="entry name" value="T2SS_GspE_N"/>
</dbReference>
<dbReference type="InterPro" id="IPR029044">
    <property type="entry name" value="Nucleotide-diphossugar_trans"/>
</dbReference>
<dbReference type="InterPro" id="IPR037257">
    <property type="entry name" value="T2SS_E_N_sf"/>
</dbReference>
<dbReference type="KEGG" id="cact:HZ995_02430"/>
<dbReference type="SUPFAM" id="SSF160246">
    <property type="entry name" value="EspE N-terminal domain-like"/>
    <property type="match status" value="1"/>
</dbReference>
<keyword evidence="3" id="KW-0808">Transferase</keyword>
<dbReference type="GO" id="GO:0016757">
    <property type="term" value="F:glycosyltransferase activity"/>
    <property type="evidence" value="ECO:0007669"/>
    <property type="project" value="UniProtKB-KW"/>
</dbReference>
<feature type="transmembrane region" description="Helical" evidence="7">
    <location>
        <begin position="544"/>
        <end position="567"/>
    </location>
</feature>
<proteinExistence type="predicted"/>
<evidence type="ECO:0000259" key="8">
    <source>
        <dbReference type="Pfam" id="PF05157"/>
    </source>
</evidence>
<gene>
    <name evidence="10" type="ORF">HZ995_02430</name>
</gene>
<sequence length="632" mass="70949">MGYQNAALSDLAQRAHNDPHLGAGRRLLEAGHISSLQFFYAKQRLKVWDTSLTDVLISNGWITETQALVALAAELQTEVIDLGQAPPDQRLKQFLRPEMCLKHAVVPWIETPGQLILATSRPEKFERLRPHLPANIRLPKMVLAKERDIQNVVAQMHGASLTRACETRLAKALSCRGWAQTLWLRLACVATLCLAMTALFYIAPEFSISLLVLLTMGFLLIGIAMKCVALAASRQATPALEKKAQKRSGRLPRISVLVPLFKETEIADALIHRLRALTYPRALLDVVLVLEEKDLLTQDTLARTTLPQWMRVVKVPQGSRLTTKPRAMNYALDFCRGDIIGIWDAEDAPDPRQLETIAAHFANAAPDVACVQGILDYYNPETNWISRCFTLEYSMWFRIILRGMARIGVPIPLGGTTLFMRRDVLERIGRWDAHNVTEDADLGIRLARFGYRTELSLTVTQEEATCRFRSWVRQRSRWLKGYMITYLVHMKRPGRLLQSLGLGRFIGLNVILLAALMQFLLAPVLWCFWLLAFGLSEPLGLADLSPHLLGASMVTLGAATLIDFTIAGLSMRGQNRRGLIPWVICFVIYFPMATIAAYKALFELIFRPFFWDKTTHGQTAEGQTAGYSAVST</sequence>
<keyword evidence="5 7" id="KW-1133">Transmembrane helix</keyword>
<dbReference type="Pfam" id="PF13632">
    <property type="entry name" value="Glyco_trans_2_3"/>
    <property type="match status" value="1"/>
</dbReference>
<evidence type="ECO:0000256" key="3">
    <source>
        <dbReference type="ARBA" id="ARBA00022679"/>
    </source>
</evidence>
<evidence type="ECO:0000259" key="9">
    <source>
        <dbReference type="Pfam" id="PF13632"/>
    </source>
</evidence>
<evidence type="ECO:0000256" key="4">
    <source>
        <dbReference type="ARBA" id="ARBA00022692"/>
    </source>
</evidence>
<dbReference type="SUPFAM" id="SSF53448">
    <property type="entry name" value="Nucleotide-diphospho-sugar transferases"/>
    <property type="match status" value="1"/>
</dbReference>
<dbReference type="InterPro" id="IPR001173">
    <property type="entry name" value="Glyco_trans_2-like"/>
</dbReference>
<keyword evidence="6 7" id="KW-0472">Membrane</keyword>
<evidence type="ECO:0000256" key="5">
    <source>
        <dbReference type="ARBA" id="ARBA00022989"/>
    </source>
</evidence>
<dbReference type="InterPro" id="IPR050321">
    <property type="entry name" value="Glycosyltr_2/OpgH_subfam"/>
</dbReference>
<dbReference type="GO" id="GO:0016020">
    <property type="term" value="C:membrane"/>
    <property type="evidence" value="ECO:0007669"/>
    <property type="project" value="UniProtKB-SubCell"/>
</dbReference>
<dbReference type="PANTHER" id="PTHR43867">
    <property type="entry name" value="CELLULOSE SYNTHASE CATALYTIC SUBUNIT A [UDP-FORMING]"/>
    <property type="match status" value="1"/>
</dbReference>